<keyword evidence="13" id="KW-1185">Reference proteome</keyword>
<keyword evidence="9" id="KW-0408">Iron</keyword>
<dbReference type="Gene3D" id="1.10.630.10">
    <property type="entry name" value="Cytochrome P450"/>
    <property type="match status" value="1"/>
</dbReference>
<keyword evidence="4" id="KW-0349">Heme</keyword>
<dbReference type="SUPFAM" id="SSF48264">
    <property type="entry name" value="Cytochrome P450"/>
    <property type="match status" value="1"/>
</dbReference>
<keyword evidence="5" id="KW-0812">Transmembrane</keyword>
<name>A0ABR3RP21_9PLEO</name>
<keyword evidence="11" id="KW-0472">Membrane</keyword>
<evidence type="ECO:0000256" key="8">
    <source>
        <dbReference type="ARBA" id="ARBA00023002"/>
    </source>
</evidence>
<organism evidence="12 13">
    <name type="scientific">Paraconiothyrium brasiliense</name>
    <dbReference type="NCBI Taxonomy" id="300254"/>
    <lineage>
        <taxon>Eukaryota</taxon>
        <taxon>Fungi</taxon>
        <taxon>Dikarya</taxon>
        <taxon>Ascomycota</taxon>
        <taxon>Pezizomycotina</taxon>
        <taxon>Dothideomycetes</taxon>
        <taxon>Pleosporomycetidae</taxon>
        <taxon>Pleosporales</taxon>
        <taxon>Massarineae</taxon>
        <taxon>Didymosphaeriaceae</taxon>
        <taxon>Paraconiothyrium</taxon>
    </lineage>
</organism>
<keyword evidence="6" id="KW-0479">Metal-binding</keyword>
<evidence type="ECO:0000256" key="5">
    <source>
        <dbReference type="ARBA" id="ARBA00022692"/>
    </source>
</evidence>
<evidence type="ECO:0000256" key="11">
    <source>
        <dbReference type="ARBA" id="ARBA00023136"/>
    </source>
</evidence>
<dbReference type="PANTHER" id="PTHR46206:SF5">
    <property type="entry name" value="P450, PUTATIVE (EUROFUNG)-RELATED"/>
    <property type="match status" value="1"/>
</dbReference>
<evidence type="ECO:0000256" key="2">
    <source>
        <dbReference type="ARBA" id="ARBA00004370"/>
    </source>
</evidence>
<evidence type="ECO:0000256" key="10">
    <source>
        <dbReference type="ARBA" id="ARBA00023033"/>
    </source>
</evidence>
<dbReference type="InterPro" id="IPR036396">
    <property type="entry name" value="Cyt_P450_sf"/>
</dbReference>
<evidence type="ECO:0000313" key="13">
    <source>
        <dbReference type="Proteomes" id="UP001521785"/>
    </source>
</evidence>
<protein>
    <recommendedName>
        <fullName evidence="14">Cytochrome P450</fullName>
    </recommendedName>
</protein>
<comment type="cofactor">
    <cofactor evidence="1">
        <name>heme</name>
        <dbReference type="ChEBI" id="CHEBI:30413"/>
    </cofactor>
</comment>
<evidence type="ECO:0000256" key="3">
    <source>
        <dbReference type="ARBA" id="ARBA00010617"/>
    </source>
</evidence>
<keyword evidence="7" id="KW-1133">Transmembrane helix</keyword>
<keyword evidence="8" id="KW-0560">Oxidoreductase</keyword>
<comment type="subcellular location">
    <subcellularLocation>
        <location evidence="2">Membrane</location>
    </subcellularLocation>
</comment>
<evidence type="ECO:0008006" key="14">
    <source>
        <dbReference type="Google" id="ProtNLM"/>
    </source>
</evidence>
<keyword evidence="10" id="KW-0503">Monooxygenase</keyword>
<dbReference type="PANTHER" id="PTHR46206">
    <property type="entry name" value="CYTOCHROME P450"/>
    <property type="match status" value="1"/>
</dbReference>
<evidence type="ECO:0000256" key="9">
    <source>
        <dbReference type="ARBA" id="ARBA00023004"/>
    </source>
</evidence>
<comment type="similarity">
    <text evidence="3">Belongs to the cytochrome P450 family.</text>
</comment>
<proteinExistence type="inferred from homology"/>
<evidence type="ECO:0000256" key="4">
    <source>
        <dbReference type="ARBA" id="ARBA00022617"/>
    </source>
</evidence>
<evidence type="ECO:0000256" key="1">
    <source>
        <dbReference type="ARBA" id="ARBA00001971"/>
    </source>
</evidence>
<reference evidence="12 13" key="1">
    <citation type="submission" date="2024-02" db="EMBL/GenBank/DDBJ databases">
        <title>De novo assembly and annotation of 12 fungi associated with fruit tree decline syndrome in Ontario, Canada.</title>
        <authorList>
            <person name="Sulman M."/>
            <person name="Ellouze W."/>
            <person name="Ilyukhin E."/>
        </authorList>
    </citation>
    <scope>NUCLEOTIDE SEQUENCE [LARGE SCALE GENOMIC DNA]</scope>
    <source>
        <strain evidence="12 13">M42-189</strain>
    </source>
</reference>
<dbReference type="EMBL" id="JAKJXO020000004">
    <property type="protein sequence ID" value="KAL1606181.1"/>
    <property type="molecule type" value="Genomic_DNA"/>
</dbReference>
<evidence type="ECO:0000256" key="6">
    <source>
        <dbReference type="ARBA" id="ARBA00022723"/>
    </source>
</evidence>
<accession>A0ABR3RP21</accession>
<evidence type="ECO:0000256" key="7">
    <source>
        <dbReference type="ARBA" id="ARBA00022989"/>
    </source>
</evidence>
<sequence length="59" mass="6953">MACPGRVYAAAIMKLLVAQVITQYDIELLDKHQKRWWIWRSSMLPVENIVVAFKHRTNL</sequence>
<evidence type="ECO:0000313" key="12">
    <source>
        <dbReference type="EMBL" id="KAL1606181.1"/>
    </source>
</evidence>
<gene>
    <name evidence="12" type="ORF">SLS60_003582</name>
</gene>
<comment type="caution">
    <text evidence="12">The sequence shown here is derived from an EMBL/GenBank/DDBJ whole genome shotgun (WGS) entry which is preliminary data.</text>
</comment>
<dbReference type="Proteomes" id="UP001521785">
    <property type="component" value="Unassembled WGS sequence"/>
</dbReference>